<comment type="caution">
    <text evidence="3">The sequence shown here is derived from an EMBL/GenBank/DDBJ whole genome shotgun (WGS) entry which is preliminary data.</text>
</comment>
<evidence type="ECO:0008006" key="5">
    <source>
        <dbReference type="Google" id="ProtNLM"/>
    </source>
</evidence>
<keyword evidence="2" id="KW-0732">Signal</keyword>
<gene>
    <name evidence="3" type="ORF">GCM10010430_08720</name>
</gene>
<evidence type="ECO:0000313" key="3">
    <source>
        <dbReference type="EMBL" id="GAA2230830.1"/>
    </source>
</evidence>
<feature type="region of interest" description="Disordered" evidence="1">
    <location>
        <begin position="27"/>
        <end position="69"/>
    </location>
</feature>
<dbReference type="InterPro" id="IPR029046">
    <property type="entry name" value="LolA/LolB/LppX"/>
</dbReference>
<dbReference type="Gene3D" id="2.50.20.20">
    <property type="match status" value="1"/>
</dbReference>
<dbReference type="EMBL" id="BAAATR010000003">
    <property type="protein sequence ID" value="GAA2230830.1"/>
    <property type="molecule type" value="Genomic_DNA"/>
</dbReference>
<protein>
    <recommendedName>
        <fullName evidence="5">Lipoprotein</fullName>
    </recommendedName>
</protein>
<feature type="compositionally biased region" description="Gly residues" evidence="1">
    <location>
        <begin position="48"/>
        <end position="60"/>
    </location>
</feature>
<keyword evidence="4" id="KW-1185">Reference proteome</keyword>
<accession>A0ABN3DGX9</accession>
<name>A0ABN3DGX9_9ACTN</name>
<feature type="chain" id="PRO_5045359529" description="Lipoprotein" evidence="2">
    <location>
        <begin position="23"/>
        <end position="301"/>
    </location>
</feature>
<dbReference type="RefSeq" id="WP_344634843.1">
    <property type="nucleotide sequence ID" value="NZ_BAAATR010000003.1"/>
</dbReference>
<reference evidence="3 4" key="1">
    <citation type="journal article" date="2019" name="Int. J. Syst. Evol. Microbiol.">
        <title>The Global Catalogue of Microorganisms (GCM) 10K type strain sequencing project: providing services to taxonomists for standard genome sequencing and annotation.</title>
        <authorList>
            <consortium name="The Broad Institute Genomics Platform"/>
            <consortium name="The Broad Institute Genome Sequencing Center for Infectious Disease"/>
            <person name="Wu L."/>
            <person name="Ma J."/>
        </authorList>
    </citation>
    <scope>NUCLEOTIDE SEQUENCE [LARGE SCALE GENOMIC DNA]</scope>
    <source>
        <strain evidence="3 4">JCM 7356</strain>
    </source>
</reference>
<evidence type="ECO:0000256" key="1">
    <source>
        <dbReference type="SAM" id="MobiDB-lite"/>
    </source>
</evidence>
<feature type="signal peptide" evidence="2">
    <location>
        <begin position="1"/>
        <end position="22"/>
    </location>
</feature>
<feature type="compositionally biased region" description="Low complexity" evidence="1">
    <location>
        <begin position="34"/>
        <end position="47"/>
    </location>
</feature>
<dbReference type="Proteomes" id="UP001500305">
    <property type="component" value="Unassembled WGS sequence"/>
</dbReference>
<dbReference type="PROSITE" id="PS51257">
    <property type="entry name" value="PROKAR_LIPOPROTEIN"/>
    <property type="match status" value="1"/>
</dbReference>
<evidence type="ECO:0000256" key="2">
    <source>
        <dbReference type="SAM" id="SignalP"/>
    </source>
</evidence>
<sequence length="301" mass="30027">MRTPRLASAVAATALLLGGLTACSSGGGGDTAKDAAASAGATPSSAAPGGGGAASGGGSAAGAPKPDAKADPKAALLASAAVMEKARGARLTRATGDGGSGSYSWNRDAPALELSLKDKGGERRMLAVGSGLYTSLDAETAALMDGKKWLKLAPGSAGGGKAGGAEDYGSIAAVLVALQPAAQLSANAAAGKLSRVGEEKVDGVDTVHYRSEAPIEQLAKLLPIPDGQRQLVTDQLKKDGDNSTVDFWINGKCELLQQTTTNTGIGLDGPQTFKYTEIGSAPQAKAPADSEVMDFADMLKN</sequence>
<organism evidence="3 4">
    <name type="scientific">Kitasatospora cystarginea</name>
    <dbReference type="NCBI Taxonomy" id="58350"/>
    <lineage>
        <taxon>Bacteria</taxon>
        <taxon>Bacillati</taxon>
        <taxon>Actinomycetota</taxon>
        <taxon>Actinomycetes</taxon>
        <taxon>Kitasatosporales</taxon>
        <taxon>Streptomycetaceae</taxon>
        <taxon>Kitasatospora</taxon>
    </lineage>
</organism>
<proteinExistence type="predicted"/>
<evidence type="ECO:0000313" key="4">
    <source>
        <dbReference type="Proteomes" id="UP001500305"/>
    </source>
</evidence>
<dbReference type="SUPFAM" id="SSF89392">
    <property type="entry name" value="Prokaryotic lipoproteins and lipoprotein localization factors"/>
    <property type="match status" value="1"/>
</dbReference>